<dbReference type="GeneID" id="98125232"/>
<evidence type="ECO:0000313" key="2">
    <source>
        <dbReference type="EMBL" id="KAL2266855.1"/>
    </source>
</evidence>
<feature type="compositionally biased region" description="Low complexity" evidence="1">
    <location>
        <begin position="189"/>
        <end position="210"/>
    </location>
</feature>
<name>A0ABR4D960_9PEZI</name>
<keyword evidence="3" id="KW-1185">Reference proteome</keyword>
<reference evidence="2 3" key="1">
    <citation type="journal article" date="2024" name="Commun. Biol.">
        <title>Comparative genomic analysis of thermophilic fungi reveals convergent evolutionary adaptations and gene losses.</title>
        <authorList>
            <person name="Steindorff A.S."/>
            <person name="Aguilar-Pontes M.V."/>
            <person name="Robinson A.J."/>
            <person name="Andreopoulos B."/>
            <person name="LaButti K."/>
            <person name="Kuo A."/>
            <person name="Mondo S."/>
            <person name="Riley R."/>
            <person name="Otillar R."/>
            <person name="Haridas S."/>
            <person name="Lipzen A."/>
            <person name="Grimwood J."/>
            <person name="Schmutz J."/>
            <person name="Clum A."/>
            <person name="Reid I.D."/>
            <person name="Moisan M.C."/>
            <person name="Butler G."/>
            <person name="Nguyen T.T.M."/>
            <person name="Dewar K."/>
            <person name="Conant G."/>
            <person name="Drula E."/>
            <person name="Henrissat B."/>
            <person name="Hansel C."/>
            <person name="Singer S."/>
            <person name="Hutchinson M.I."/>
            <person name="de Vries R.P."/>
            <person name="Natvig D.O."/>
            <person name="Powell A.J."/>
            <person name="Tsang A."/>
            <person name="Grigoriev I.V."/>
        </authorList>
    </citation>
    <scope>NUCLEOTIDE SEQUENCE [LARGE SCALE GENOMIC DNA]</scope>
    <source>
        <strain evidence="2 3">ATCC 22073</strain>
    </source>
</reference>
<dbReference type="Proteomes" id="UP001600064">
    <property type="component" value="Unassembled WGS sequence"/>
</dbReference>
<evidence type="ECO:0000256" key="1">
    <source>
        <dbReference type="SAM" id="MobiDB-lite"/>
    </source>
</evidence>
<evidence type="ECO:0000313" key="3">
    <source>
        <dbReference type="Proteomes" id="UP001600064"/>
    </source>
</evidence>
<gene>
    <name evidence="2" type="ORF">VTJ83DRAFT_4132</name>
</gene>
<feature type="region of interest" description="Disordered" evidence="1">
    <location>
        <begin position="103"/>
        <end position="169"/>
    </location>
</feature>
<organism evidence="2 3">
    <name type="scientific">Remersonia thermophila</name>
    <dbReference type="NCBI Taxonomy" id="72144"/>
    <lineage>
        <taxon>Eukaryota</taxon>
        <taxon>Fungi</taxon>
        <taxon>Dikarya</taxon>
        <taxon>Ascomycota</taxon>
        <taxon>Pezizomycotina</taxon>
        <taxon>Sordariomycetes</taxon>
        <taxon>Sordariomycetidae</taxon>
        <taxon>Sordariales</taxon>
        <taxon>Sordariales incertae sedis</taxon>
        <taxon>Remersonia</taxon>
    </lineage>
</organism>
<feature type="compositionally biased region" description="Polar residues" evidence="1">
    <location>
        <begin position="103"/>
        <end position="112"/>
    </location>
</feature>
<proteinExistence type="predicted"/>
<sequence length="480" mass="51546">MAQGPADDQFGPPWRRHLVALGDDLSAVSSQAIANVPSVARSIDGLEVPGEEGPGAIHTWDDKIESVVEALDELILQSPKTADTQSPGTPWFPDHRDGYTETALSSPLNSTCPVPRAGPAPSKVNPPNMAVAHVDEPLPPFSSSPKLSKGEAHGTTGRGKNDDDIHDPDSTVRFLLDKQLSPIHDHPYSSRYYSSSRPGNLSSSGAGPAAPTTATTIVYSPMRVSAQKPPPSDVQVLMLSWASVQGSRGLPTADSSITLDADPDREALPDDYPTAAVETILDRFLERSTPDTLLVVYYRGFGCLDREGRMVFSSGPGPDASSFFWDDVRDPIMQVPGDVLFVFDCTAMLGTTSEQWEMRVEAGMASSASTKQLLGICVPPNHSSREGRGHVCSSHVTQSLCRTLDRIIDVPVLSRQNTTWWTLTTLLQLSLTDQIAVDVVDLGRPPGSDVLQHGARVVSGGFSDARHGREKLAVRKGGAW</sequence>
<feature type="compositionally biased region" description="Basic and acidic residues" evidence="1">
    <location>
        <begin position="159"/>
        <end position="169"/>
    </location>
</feature>
<protein>
    <submittedName>
        <fullName evidence="2">Uncharacterized protein</fullName>
    </submittedName>
</protein>
<comment type="caution">
    <text evidence="2">The sequence shown here is derived from an EMBL/GenBank/DDBJ whole genome shotgun (WGS) entry which is preliminary data.</text>
</comment>
<dbReference type="EMBL" id="JAZGUE010000004">
    <property type="protein sequence ID" value="KAL2266855.1"/>
    <property type="molecule type" value="Genomic_DNA"/>
</dbReference>
<feature type="region of interest" description="Disordered" evidence="1">
    <location>
        <begin position="185"/>
        <end position="210"/>
    </location>
</feature>
<accession>A0ABR4D960</accession>
<dbReference type="RefSeq" id="XP_070865582.1">
    <property type="nucleotide sequence ID" value="XM_071010588.1"/>
</dbReference>